<dbReference type="Proteomes" id="UP000607311">
    <property type="component" value="Unassembled WGS sequence"/>
</dbReference>
<evidence type="ECO:0008006" key="4">
    <source>
        <dbReference type="Google" id="ProtNLM"/>
    </source>
</evidence>
<dbReference type="OrthoDB" id="4325800at2"/>
<name>A0A9W5XMM4_9ACTN</name>
<comment type="caution">
    <text evidence="2">The sequence shown here is derived from an EMBL/GenBank/DDBJ whole genome shotgun (WGS) entry which is preliminary data.</text>
</comment>
<accession>A0A9W5XMM4</accession>
<dbReference type="RefSeq" id="WP_093409764.1">
    <property type="nucleotide sequence ID" value="NZ_BOPD01000046.1"/>
</dbReference>
<feature type="region of interest" description="Disordered" evidence="1">
    <location>
        <begin position="157"/>
        <end position="195"/>
    </location>
</feature>
<keyword evidence="3" id="KW-1185">Reference proteome</keyword>
<proteinExistence type="predicted"/>
<gene>
    <name evidence="2" type="ORF">Vse01_54500</name>
</gene>
<organism evidence="2 3">
    <name type="scientific">Micromonospora sediminimaris</name>
    <dbReference type="NCBI Taxonomy" id="547162"/>
    <lineage>
        <taxon>Bacteria</taxon>
        <taxon>Bacillati</taxon>
        <taxon>Actinomycetota</taxon>
        <taxon>Actinomycetes</taxon>
        <taxon>Micromonosporales</taxon>
        <taxon>Micromonosporaceae</taxon>
        <taxon>Micromonospora</taxon>
    </lineage>
</organism>
<sequence length="195" mass="20097">MQDAWRTYLELAMGLTEAPRKKAQDAVRRAMGSTGATAAQLQTLAEELRSTGAANREALTKLVRFEVERALGVVGLATAEEVAELDRRVRELERQLRAASGTPTSGVAPGPVAAPESVETPSVGTPSTAAAAPPTKAVAKKAVAKKAVAKKAVAKKAVAKKTVAKKASGTVVRTADNEPTSRPAKAAPPRPDGAA</sequence>
<evidence type="ECO:0000256" key="1">
    <source>
        <dbReference type="SAM" id="MobiDB-lite"/>
    </source>
</evidence>
<evidence type="ECO:0000313" key="3">
    <source>
        <dbReference type="Proteomes" id="UP000607311"/>
    </source>
</evidence>
<reference evidence="2" key="1">
    <citation type="submission" date="2021-01" db="EMBL/GenBank/DDBJ databases">
        <title>Whole genome shotgun sequence of Verrucosispora sediminis NBRC 107745.</title>
        <authorList>
            <person name="Komaki H."/>
            <person name="Tamura T."/>
        </authorList>
    </citation>
    <scope>NUCLEOTIDE SEQUENCE</scope>
    <source>
        <strain evidence="2">NBRC 107745</strain>
    </source>
</reference>
<feature type="compositionally biased region" description="Pro residues" evidence="1">
    <location>
        <begin position="186"/>
        <end position="195"/>
    </location>
</feature>
<protein>
    <recommendedName>
        <fullName evidence="4">Polyhydroxyalkanoate synthesis regulator phasin</fullName>
    </recommendedName>
</protein>
<dbReference type="AlphaFoldDB" id="A0A9W5XMM4"/>
<evidence type="ECO:0000313" key="2">
    <source>
        <dbReference type="EMBL" id="GIJ36302.1"/>
    </source>
</evidence>
<dbReference type="EMBL" id="BOPD01000046">
    <property type="protein sequence ID" value="GIJ36302.1"/>
    <property type="molecule type" value="Genomic_DNA"/>
</dbReference>
<feature type="compositionally biased region" description="Polar residues" evidence="1">
    <location>
        <begin position="119"/>
        <end position="128"/>
    </location>
</feature>
<feature type="region of interest" description="Disordered" evidence="1">
    <location>
        <begin position="96"/>
        <end position="136"/>
    </location>
</feature>